<accession>A0A5N7MPV5</accession>
<keyword evidence="2" id="KW-1185">Reference proteome</keyword>
<organism evidence="1 2">
    <name type="scientific">Microvirga tunisiensis</name>
    <dbReference type="NCBI Taxonomy" id="2108360"/>
    <lineage>
        <taxon>Bacteria</taxon>
        <taxon>Pseudomonadati</taxon>
        <taxon>Pseudomonadota</taxon>
        <taxon>Alphaproteobacteria</taxon>
        <taxon>Hyphomicrobiales</taxon>
        <taxon>Methylobacteriaceae</taxon>
        <taxon>Microvirga</taxon>
    </lineage>
</organism>
<reference evidence="1 2" key="1">
    <citation type="journal article" date="2019" name="Syst. Appl. Microbiol.">
        <title>Microvirga tunisiensis sp. nov., a root nodule symbiotic bacterium isolated from Lupinus micranthus and L. luteus grown in Northern Tunisia.</title>
        <authorList>
            <person name="Msaddak A."/>
            <person name="Rejili M."/>
            <person name="Duran D."/>
            <person name="Mars M."/>
            <person name="Palacios J.M."/>
            <person name="Ruiz-Argueso T."/>
            <person name="Rey L."/>
            <person name="Imperial J."/>
        </authorList>
    </citation>
    <scope>NUCLEOTIDE SEQUENCE [LARGE SCALE GENOMIC DNA]</scope>
    <source>
        <strain evidence="1 2">Lmie10</strain>
    </source>
</reference>
<gene>
    <name evidence="1" type="ORF">FS320_29055</name>
</gene>
<dbReference type="Pfam" id="PF14520">
    <property type="entry name" value="HHH_5"/>
    <property type="match status" value="1"/>
</dbReference>
<dbReference type="AlphaFoldDB" id="A0A5N7MPV5"/>
<dbReference type="OrthoDB" id="8020814at2"/>
<proteinExistence type="predicted"/>
<evidence type="ECO:0000313" key="2">
    <source>
        <dbReference type="Proteomes" id="UP000403266"/>
    </source>
</evidence>
<protein>
    <submittedName>
        <fullName evidence="1">Helix-hairpin-helix domain-containing protein</fullName>
    </submittedName>
</protein>
<sequence>MGMRRGPIAGLRLSFQAWKALRREGITTLDRLRANADQIHTLPGIGRKTAQLIRDELARIEFRDEQSWLRRTTI</sequence>
<evidence type="ECO:0000313" key="1">
    <source>
        <dbReference type="EMBL" id="MPR29057.1"/>
    </source>
</evidence>
<dbReference type="SUPFAM" id="SSF47789">
    <property type="entry name" value="C-terminal domain of RNA polymerase alpha subunit"/>
    <property type="match status" value="1"/>
</dbReference>
<dbReference type="EMBL" id="VOSK01000194">
    <property type="protein sequence ID" value="MPR29057.1"/>
    <property type="molecule type" value="Genomic_DNA"/>
</dbReference>
<comment type="caution">
    <text evidence="1">The sequence shown here is derived from an EMBL/GenBank/DDBJ whole genome shotgun (WGS) entry which is preliminary data.</text>
</comment>
<name>A0A5N7MPV5_9HYPH</name>
<dbReference type="Proteomes" id="UP000403266">
    <property type="component" value="Unassembled WGS sequence"/>
</dbReference>
<dbReference type="Gene3D" id="1.10.150.20">
    <property type="entry name" value="5' to 3' exonuclease, C-terminal subdomain"/>
    <property type="match status" value="1"/>
</dbReference>